<feature type="compositionally biased region" description="Basic and acidic residues" evidence="3">
    <location>
        <begin position="722"/>
        <end position="741"/>
    </location>
</feature>
<feature type="compositionally biased region" description="Basic and acidic residues" evidence="3">
    <location>
        <begin position="620"/>
        <end position="630"/>
    </location>
</feature>
<dbReference type="OMA" id="QMMDELM"/>
<dbReference type="EMBL" id="KQ474078">
    <property type="protein sequence ID" value="KPV75300.1"/>
    <property type="molecule type" value="Genomic_DNA"/>
</dbReference>
<protein>
    <recommendedName>
        <fullName evidence="4">ELYS-like domain-containing protein</fullName>
    </recommendedName>
</protein>
<dbReference type="Pfam" id="PF13934">
    <property type="entry name" value="ELYS"/>
    <property type="match status" value="1"/>
</dbReference>
<feature type="compositionally biased region" description="Polar residues" evidence="3">
    <location>
        <begin position="633"/>
        <end position="644"/>
    </location>
</feature>
<feature type="compositionally biased region" description="Low complexity" evidence="3">
    <location>
        <begin position="499"/>
        <end position="514"/>
    </location>
</feature>
<feature type="region of interest" description="Disordered" evidence="3">
    <location>
        <begin position="556"/>
        <end position="741"/>
    </location>
</feature>
<evidence type="ECO:0000313" key="6">
    <source>
        <dbReference type="Proteomes" id="UP000053890"/>
    </source>
</evidence>
<name>A0A194S453_RHOGW</name>
<organism evidence="5 6">
    <name type="scientific">Rhodotorula graminis (strain WP1)</name>
    <dbReference type="NCBI Taxonomy" id="578459"/>
    <lineage>
        <taxon>Eukaryota</taxon>
        <taxon>Fungi</taxon>
        <taxon>Dikarya</taxon>
        <taxon>Basidiomycota</taxon>
        <taxon>Pucciniomycotina</taxon>
        <taxon>Microbotryomycetes</taxon>
        <taxon>Sporidiobolales</taxon>
        <taxon>Sporidiobolaceae</taxon>
        <taxon>Rhodotorula</taxon>
    </lineage>
</organism>
<feature type="region of interest" description="Disordered" evidence="3">
    <location>
        <begin position="470"/>
        <end position="519"/>
    </location>
</feature>
<feature type="region of interest" description="Disordered" evidence="3">
    <location>
        <begin position="354"/>
        <end position="436"/>
    </location>
</feature>
<reference evidence="5 6" key="1">
    <citation type="journal article" date="2015" name="Front. Microbiol.">
        <title>Genome sequence of the plant growth promoting endophytic yeast Rhodotorula graminis WP1.</title>
        <authorList>
            <person name="Firrincieli A."/>
            <person name="Otillar R."/>
            <person name="Salamov A."/>
            <person name="Schmutz J."/>
            <person name="Khan Z."/>
            <person name="Redman R.S."/>
            <person name="Fleck N.D."/>
            <person name="Lindquist E."/>
            <person name="Grigoriev I.V."/>
            <person name="Doty S.L."/>
        </authorList>
    </citation>
    <scope>NUCLEOTIDE SEQUENCE [LARGE SCALE GENOMIC DNA]</scope>
    <source>
        <strain evidence="5 6">WP1</strain>
    </source>
</reference>
<sequence>MDSSQESFVVVSPHHPAHLPAHLARFFPSLNDTDSLPPSLYDLAQRVEQQRTRQPDHKLFIDHLVALALPDLDDAHRPSYPHEVASLVSRLAAAGPSPVARSSLYYLALALSGPDLARDLALDLVLPVPFRLATRALFLVDSGQYALALRHLADPRVQADFVPRTFAVLASAPDDPKDRAQLVLGYWRLARIRLDDYSSAECKHVLRALCAPERLRGVHEAWQLARTWPVEAERDQLAATVLETCFGGTSPRLPLPNRTGLPVSAHLSALMVVPFTSSEDALASRFCAAPTSPLSLTLTVDWRLSKLVAEARPVDALRFYSRVRTDQGDKLAKSDARDRLLKAVEANLSDAQRSTLELDLSQPPAPAPAPTTAAAVPARQQVTHPAWAPSAPPAPRQQQQQQPAPSTPAAPPRTLAAARAAQRPAPPPAAPTADELPLSASPFVRASAAAGGGAQGGLLRALEHAHTGLATPRKLAPSAAGVAPGSPFTQAQAPTPARASALVAAEQQQQVQASPRPTLAGFGSVRQVPLTTSALASPAPSRVGAAGRTPARITAAVEDKDADEDDEMRSPTAQDEPRDRAAQRTKAAGSGTAASPARRAASGAGKGSEPTKRRAVARRPPHDGEVDAKRSSTRTVVKQQQQMSRAAKPPGAFPSSSAASTGEDDTQDEADDEPAPAPAPVAPQAGRHRRTDAAPPLGARERRGVVARRDRRAGVASCCARSDCRDDDGPPGDARDVGDAV</sequence>
<dbReference type="AlphaFoldDB" id="A0A194S453"/>
<feature type="compositionally biased region" description="Low complexity" evidence="3">
    <location>
        <begin position="412"/>
        <end position="423"/>
    </location>
</feature>
<evidence type="ECO:0000256" key="1">
    <source>
        <dbReference type="ARBA" id="ARBA00004123"/>
    </source>
</evidence>
<keyword evidence="2" id="KW-0539">Nucleus</keyword>
<dbReference type="InterPro" id="IPR025151">
    <property type="entry name" value="ELYS_dom"/>
</dbReference>
<dbReference type="Proteomes" id="UP000053890">
    <property type="component" value="Unassembled WGS sequence"/>
</dbReference>
<feature type="compositionally biased region" description="Low complexity" evidence="3">
    <location>
        <begin position="476"/>
        <end position="487"/>
    </location>
</feature>
<accession>A0A194S453</accession>
<proteinExistence type="predicted"/>
<evidence type="ECO:0000259" key="4">
    <source>
        <dbReference type="Pfam" id="PF13934"/>
    </source>
</evidence>
<feature type="compositionally biased region" description="Low complexity" evidence="3">
    <location>
        <begin position="646"/>
        <end position="660"/>
    </location>
</feature>
<feature type="compositionally biased region" description="Basic and acidic residues" evidence="3">
    <location>
        <begin position="699"/>
        <end position="708"/>
    </location>
</feature>
<feature type="compositionally biased region" description="Low complexity" evidence="3">
    <location>
        <begin position="585"/>
        <end position="603"/>
    </location>
</feature>
<feature type="compositionally biased region" description="Acidic residues" evidence="3">
    <location>
        <begin position="662"/>
        <end position="674"/>
    </location>
</feature>
<dbReference type="GeneID" id="28977211"/>
<evidence type="ECO:0000256" key="3">
    <source>
        <dbReference type="SAM" id="MobiDB-lite"/>
    </source>
</evidence>
<gene>
    <name evidence="5" type="ORF">RHOBADRAFT_53292</name>
</gene>
<evidence type="ECO:0000256" key="2">
    <source>
        <dbReference type="ARBA" id="ARBA00023242"/>
    </source>
</evidence>
<keyword evidence="6" id="KW-1185">Reference proteome</keyword>
<dbReference type="STRING" id="578459.A0A194S453"/>
<comment type="subcellular location">
    <subcellularLocation>
        <location evidence="1">Nucleus</location>
    </subcellularLocation>
</comment>
<feature type="domain" description="ELYS-like" evidence="4">
    <location>
        <begin position="58"/>
        <end position="288"/>
    </location>
</feature>
<dbReference type="GO" id="GO:0005634">
    <property type="term" value="C:nucleus"/>
    <property type="evidence" value="ECO:0007669"/>
    <property type="project" value="UniProtKB-SubCell"/>
</dbReference>
<dbReference type="OrthoDB" id="20729at2759"/>
<dbReference type="RefSeq" id="XP_018271349.1">
    <property type="nucleotide sequence ID" value="XM_018416763.1"/>
</dbReference>
<evidence type="ECO:0000313" key="5">
    <source>
        <dbReference type="EMBL" id="KPV75300.1"/>
    </source>
</evidence>